<feature type="compositionally biased region" description="Polar residues" evidence="1">
    <location>
        <begin position="398"/>
        <end position="407"/>
    </location>
</feature>
<feature type="compositionally biased region" description="Polar residues" evidence="1">
    <location>
        <begin position="1252"/>
        <end position="1265"/>
    </location>
</feature>
<comment type="caution">
    <text evidence="3">The sequence shown here is derived from an EMBL/GenBank/DDBJ whole genome shotgun (WGS) entry which is preliminary data.</text>
</comment>
<keyword evidence="2" id="KW-0812">Transmembrane</keyword>
<feature type="region of interest" description="Disordered" evidence="1">
    <location>
        <begin position="325"/>
        <end position="427"/>
    </location>
</feature>
<feature type="compositionally biased region" description="Basic residues" evidence="1">
    <location>
        <begin position="361"/>
        <end position="378"/>
    </location>
</feature>
<feature type="compositionally biased region" description="Low complexity" evidence="1">
    <location>
        <begin position="535"/>
        <end position="546"/>
    </location>
</feature>
<feature type="compositionally biased region" description="Basic and acidic residues" evidence="1">
    <location>
        <begin position="1220"/>
        <end position="1234"/>
    </location>
</feature>
<gene>
    <name evidence="3" type="ORF">MNOR_LOCUS29404</name>
</gene>
<reference evidence="3 4" key="1">
    <citation type="submission" date="2024-05" db="EMBL/GenBank/DDBJ databases">
        <authorList>
            <person name="Wallberg A."/>
        </authorList>
    </citation>
    <scope>NUCLEOTIDE SEQUENCE [LARGE SCALE GENOMIC DNA]</scope>
</reference>
<feature type="compositionally biased region" description="Polar residues" evidence="1">
    <location>
        <begin position="1052"/>
        <end position="1070"/>
    </location>
</feature>
<evidence type="ECO:0000256" key="1">
    <source>
        <dbReference type="SAM" id="MobiDB-lite"/>
    </source>
</evidence>
<feature type="region of interest" description="Disordered" evidence="1">
    <location>
        <begin position="58"/>
        <end position="82"/>
    </location>
</feature>
<feature type="region of interest" description="Disordered" evidence="1">
    <location>
        <begin position="964"/>
        <end position="990"/>
    </location>
</feature>
<protein>
    <submittedName>
        <fullName evidence="3">Uncharacterized protein</fullName>
    </submittedName>
</protein>
<feature type="compositionally biased region" description="Polar residues" evidence="1">
    <location>
        <begin position="547"/>
        <end position="593"/>
    </location>
</feature>
<feature type="region of interest" description="Disordered" evidence="1">
    <location>
        <begin position="1"/>
        <end position="43"/>
    </location>
</feature>
<dbReference type="Proteomes" id="UP001497623">
    <property type="component" value="Unassembled WGS sequence"/>
</dbReference>
<feature type="compositionally biased region" description="Polar residues" evidence="1">
    <location>
        <begin position="28"/>
        <end position="43"/>
    </location>
</feature>
<evidence type="ECO:0000313" key="3">
    <source>
        <dbReference type="EMBL" id="CAL4144075.1"/>
    </source>
</evidence>
<feature type="compositionally biased region" description="Low complexity" evidence="1">
    <location>
        <begin position="1501"/>
        <end position="1517"/>
    </location>
</feature>
<keyword evidence="2" id="KW-1133">Transmembrane helix</keyword>
<feature type="compositionally biased region" description="Polar residues" evidence="1">
    <location>
        <begin position="1"/>
        <end position="18"/>
    </location>
</feature>
<feature type="region of interest" description="Disordered" evidence="1">
    <location>
        <begin position="1220"/>
        <end position="1285"/>
    </location>
</feature>
<feature type="compositionally biased region" description="Basic residues" evidence="1">
    <location>
        <begin position="387"/>
        <end position="397"/>
    </location>
</feature>
<proteinExistence type="predicted"/>
<feature type="region of interest" description="Disordered" evidence="1">
    <location>
        <begin position="1443"/>
        <end position="1469"/>
    </location>
</feature>
<organism evidence="3 4">
    <name type="scientific">Meganyctiphanes norvegica</name>
    <name type="common">Northern krill</name>
    <name type="synonym">Thysanopoda norvegica</name>
    <dbReference type="NCBI Taxonomy" id="48144"/>
    <lineage>
        <taxon>Eukaryota</taxon>
        <taxon>Metazoa</taxon>
        <taxon>Ecdysozoa</taxon>
        <taxon>Arthropoda</taxon>
        <taxon>Crustacea</taxon>
        <taxon>Multicrustacea</taxon>
        <taxon>Malacostraca</taxon>
        <taxon>Eumalacostraca</taxon>
        <taxon>Eucarida</taxon>
        <taxon>Euphausiacea</taxon>
        <taxon>Euphausiidae</taxon>
        <taxon>Meganyctiphanes</taxon>
    </lineage>
</organism>
<feature type="compositionally biased region" description="Low complexity" evidence="1">
    <location>
        <begin position="1450"/>
        <end position="1465"/>
    </location>
</feature>
<accession>A0AAV2RZ65</accession>
<feature type="compositionally biased region" description="Low complexity" evidence="1">
    <location>
        <begin position="1525"/>
        <end position="1539"/>
    </location>
</feature>
<feature type="region of interest" description="Disordered" evidence="1">
    <location>
        <begin position="773"/>
        <end position="820"/>
    </location>
</feature>
<feature type="compositionally biased region" description="Basic and acidic residues" evidence="1">
    <location>
        <begin position="339"/>
        <end position="360"/>
    </location>
</feature>
<name>A0AAV2RZ65_MEGNR</name>
<sequence length="1586" mass="174499">MPAVTTRASKPTTSLHTPNTRDVHCHRSSGTNTMASEPETTSHMPTTRLTVHCHHRNGSTVASGMGRNSKALSRPGVSSEKIRDTHIASSVSASNCSLPLTTSQMCTEDRLSRCSLLSTTTQEGHHGFQRGLCTSPFARKRSSRRSLALLYILPLLLTLLVQMVHCSVSSNTQEYEVEYGGGGGRAKVVVDQAQSTATITPPGASSPATLIDYHKGVVIYLLGEECLVGRLRTHHDQSWQEQKRQLQRATGNNSQRIPAIHHAVRQHSNPTLYVGDMIKPTQVRSVVGRRLFSWCSGRPTWRLSTRRPRLPTYSDYIRSYNQNLTMRQNTGDVHRGKRSVTESKQASKRESRRVSTENGRRQRRRRHRSTGRKRHNKRGLGSGGKKDRTKKRRRRRNQTQSQANKPQNDAPVILDIPPSQLPEENDPYPSTNFIRSDKDAQKIKHYESFFSDTTPKPIIIETNNTGETKHLVNVTEKKTRTRKGSRRKSKPIAIPETIIRDGQIFYRHDAKAEKSKNTGQNKRYTDLEDFVSDGSSYRPSYNSDSSKYANNGIVDTQRTHRFSSGTQGASSNNVPSSRWNQINGNNDRKVTNIQRNTPQLLANNGRSSHLDTTLHRQPEQIAHGRTAHGNVIDHQQQPNSNAFDFYPGPSQTQAQVVSSGGRSHATAGSVLGRGPATSVEGSSAAGGHFSAQAQSIGSQGEITQTHVLGDVMGVQGSASNQGFGHKTHTHVTMGNHPEILSTHTDDQGMTVSSKVQTGRHGGTVIAMAHGHGNSNTESHLDFTPHNNGFQSRNSNGMSSGHGTASITTSSLGTASKSSYDGEVPGGIFTGTAEAGMIQGRTSNSRFSHLNENDLEFSQNNMVMHGDITRNQKVSGHSDTNNMIGSIMETVHTPDMDTKISSFPVTGGSFTVGGIIDQGGLSGGSGTPPRESEIENIASLNNEELPEGGSSQGVSNEGIVGLATYSRGQVGSPPGPGELTGDDDNNSNDHDYLNEYLNRYGNDVFDSNYESGMLSREQTPYIDLGPEIEGLEPLGDVTSNDQGHRQFHPRHQLPSNTGTDQSNFQSPDNNFNQSLIYIPDEEAIPHIMSQGNQEHHGNHNLQNQWQEQSYQPWEHDTLKPYQSQDYENTYNYENGYIPQDVAELQANIQRESNQQAVHSEYLTEEQLQRQWEEQHLGVRHEQPNDIPENHISSTMGNEDLFKSTTALPQMIQTISSQRQIEQQRDQFTEELHEEQSSAQTNHSVVLGHILPQSRPSFTRPQHSNTQSQTSLSEAVSSSSAIQHQRQSIHLTETNALTNNTTIARPDVDNIATQDLGTRETLAPVSPGKPDVNVVFANKMGGEVDQSLLYQRPGKPIQPGEMIPGAPGYRVPAGFRGRVILGHNLPTQAESRKVVQGFNTHVKLSPQNPPSNMPIFASVSGPEASQFLPGSENRQGLHVTLSNGGYQPNMPSSSSSFSSSMSHSSLSNGMPQTSMSGMHNIPSFQRTVNSMPNMNKSWNNQNVGNSWNNNDNNRKSMNNGMMTGGKSWSNSWSSRSSWSSRRGGGNGNSNRQNDGSCGYFVMSCYMVYGPYNQSEVCKPKLVSEDCCC</sequence>
<feature type="region of interest" description="Disordered" evidence="1">
    <location>
        <begin position="1031"/>
        <end position="1070"/>
    </location>
</feature>
<feature type="region of interest" description="Disordered" evidence="1">
    <location>
        <begin position="510"/>
        <end position="593"/>
    </location>
</feature>
<keyword evidence="4" id="KW-1185">Reference proteome</keyword>
<feature type="region of interest" description="Disordered" evidence="1">
    <location>
        <begin position="1501"/>
        <end position="1549"/>
    </location>
</feature>
<keyword evidence="2" id="KW-0472">Membrane</keyword>
<feature type="compositionally biased region" description="Low complexity" evidence="1">
    <location>
        <begin position="1266"/>
        <end position="1278"/>
    </location>
</feature>
<evidence type="ECO:0000256" key="2">
    <source>
        <dbReference type="SAM" id="Phobius"/>
    </source>
</evidence>
<dbReference type="EMBL" id="CAXKWB010034022">
    <property type="protein sequence ID" value="CAL4144075.1"/>
    <property type="molecule type" value="Genomic_DNA"/>
</dbReference>
<evidence type="ECO:0000313" key="4">
    <source>
        <dbReference type="Proteomes" id="UP001497623"/>
    </source>
</evidence>
<feature type="transmembrane region" description="Helical" evidence="2">
    <location>
        <begin position="147"/>
        <end position="165"/>
    </location>
</feature>
<feature type="compositionally biased region" description="Polar residues" evidence="1">
    <location>
        <begin position="784"/>
        <end position="818"/>
    </location>
</feature>